<dbReference type="Proteomes" id="UP000838412">
    <property type="component" value="Chromosome 7"/>
</dbReference>
<keyword evidence="6" id="KW-1185">Reference proteome</keyword>
<evidence type="ECO:0000256" key="3">
    <source>
        <dbReference type="RuleBase" id="RU361155"/>
    </source>
</evidence>
<sequence>MPYEIIVIYGDYFDHVLGWWQMKDDPHFLFVKYDDIKKDFPSSVKTIAAFLEKELTDDHLARVLTSCSLESMRKSLAESDESDAWRQNIVRKGIVGDWKNHFSGEESAKFDKKNRERMAGSGLEFEFE</sequence>
<name>A0A8K0A9P4_BRALA</name>
<evidence type="ECO:0000313" key="6">
    <source>
        <dbReference type="Proteomes" id="UP000838412"/>
    </source>
</evidence>
<keyword evidence="2 3" id="KW-0808">Transferase</keyword>
<proteinExistence type="inferred from homology"/>
<dbReference type="Pfam" id="PF00685">
    <property type="entry name" value="Sulfotransfer_1"/>
    <property type="match status" value="1"/>
</dbReference>
<dbReference type="EMBL" id="OV696692">
    <property type="protein sequence ID" value="CAH1268859.1"/>
    <property type="molecule type" value="Genomic_DNA"/>
</dbReference>
<accession>A0A8K0A9P4</accession>
<dbReference type="PANTHER" id="PTHR11783">
    <property type="entry name" value="SULFOTRANSFERASE SULT"/>
    <property type="match status" value="1"/>
</dbReference>
<protein>
    <recommendedName>
        <fullName evidence="3">Sulfotransferase</fullName>
        <ecNumber evidence="3">2.8.2.-</ecNumber>
    </recommendedName>
</protein>
<dbReference type="AlphaFoldDB" id="A0A8K0A9P4"/>
<evidence type="ECO:0000313" key="5">
    <source>
        <dbReference type="EMBL" id="CAH1268859.1"/>
    </source>
</evidence>
<evidence type="ECO:0000256" key="1">
    <source>
        <dbReference type="ARBA" id="ARBA00005771"/>
    </source>
</evidence>
<evidence type="ECO:0000259" key="4">
    <source>
        <dbReference type="Pfam" id="PF00685"/>
    </source>
</evidence>
<reference evidence="5" key="1">
    <citation type="submission" date="2022-01" db="EMBL/GenBank/DDBJ databases">
        <authorList>
            <person name="Braso-Vives M."/>
        </authorList>
    </citation>
    <scope>NUCLEOTIDE SEQUENCE</scope>
</reference>
<gene>
    <name evidence="5" type="primary">SULT1C2</name>
    <name evidence="5" type="ORF">BLAG_LOCUS21662</name>
</gene>
<dbReference type="Gene3D" id="3.40.50.300">
    <property type="entry name" value="P-loop containing nucleotide triphosphate hydrolases"/>
    <property type="match status" value="1"/>
</dbReference>
<comment type="similarity">
    <text evidence="1 3">Belongs to the sulfotransferase 1 family.</text>
</comment>
<feature type="domain" description="Sulfotransferase" evidence="4">
    <location>
        <begin position="6"/>
        <end position="122"/>
    </location>
</feature>
<organism evidence="5 6">
    <name type="scientific">Branchiostoma lanceolatum</name>
    <name type="common">Common lancelet</name>
    <name type="synonym">Amphioxus lanceolatum</name>
    <dbReference type="NCBI Taxonomy" id="7740"/>
    <lineage>
        <taxon>Eukaryota</taxon>
        <taxon>Metazoa</taxon>
        <taxon>Chordata</taxon>
        <taxon>Cephalochordata</taxon>
        <taxon>Leptocardii</taxon>
        <taxon>Amphioxiformes</taxon>
        <taxon>Branchiostomatidae</taxon>
        <taxon>Branchiostoma</taxon>
    </lineage>
</organism>
<dbReference type="OrthoDB" id="205623at2759"/>
<dbReference type="EC" id="2.8.2.-" evidence="3"/>
<evidence type="ECO:0000256" key="2">
    <source>
        <dbReference type="ARBA" id="ARBA00022679"/>
    </source>
</evidence>
<dbReference type="InterPro" id="IPR027417">
    <property type="entry name" value="P-loop_NTPase"/>
</dbReference>
<dbReference type="SUPFAM" id="SSF52540">
    <property type="entry name" value="P-loop containing nucleoside triphosphate hydrolases"/>
    <property type="match status" value="1"/>
</dbReference>
<dbReference type="InterPro" id="IPR000863">
    <property type="entry name" value="Sulfotransferase_dom"/>
</dbReference>
<dbReference type="GO" id="GO:0008146">
    <property type="term" value="F:sulfotransferase activity"/>
    <property type="evidence" value="ECO:0007669"/>
    <property type="project" value="InterPro"/>
</dbReference>